<dbReference type="OrthoDB" id="9792534at2"/>
<comment type="caution">
    <text evidence="3">The sequence shown here is derived from an EMBL/GenBank/DDBJ whole genome shotgun (WGS) entry which is preliminary data.</text>
</comment>
<keyword evidence="1" id="KW-1133">Transmembrane helix</keyword>
<evidence type="ECO:0000259" key="2">
    <source>
        <dbReference type="Pfam" id="PF00487"/>
    </source>
</evidence>
<accession>A0A371K1E0</accession>
<dbReference type="EMBL" id="QTSU01000001">
    <property type="protein sequence ID" value="RDZ27749.1"/>
    <property type="molecule type" value="Genomic_DNA"/>
</dbReference>
<feature type="domain" description="Fatty acid desaturase" evidence="2">
    <location>
        <begin position="60"/>
        <end position="299"/>
    </location>
</feature>
<dbReference type="InterPro" id="IPR012171">
    <property type="entry name" value="Fatty_acid_desaturase"/>
</dbReference>
<protein>
    <submittedName>
        <fullName evidence="3">Fatty acid desaturase</fullName>
    </submittedName>
</protein>
<dbReference type="GO" id="GO:0016020">
    <property type="term" value="C:membrane"/>
    <property type="evidence" value="ECO:0007669"/>
    <property type="project" value="TreeGrafter"/>
</dbReference>
<dbReference type="InterPro" id="IPR005804">
    <property type="entry name" value="FA_desaturase_dom"/>
</dbReference>
<proteinExistence type="predicted"/>
<evidence type="ECO:0000256" key="1">
    <source>
        <dbReference type="SAM" id="Phobius"/>
    </source>
</evidence>
<feature type="transmembrane region" description="Helical" evidence="1">
    <location>
        <begin position="58"/>
        <end position="77"/>
    </location>
</feature>
<dbReference type="Pfam" id="PF00487">
    <property type="entry name" value="FA_desaturase"/>
    <property type="match status" value="1"/>
</dbReference>
<dbReference type="PANTHER" id="PTHR19353:SF73">
    <property type="entry name" value="FATTY ACID DESATURASE"/>
    <property type="match status" value="1"/>
</dbReference>
<sequence>MRLSAPAEPSVAAQLRQLCARYAQPHLGRAVWQLINTLLPFAALWALMAWSLVGDWGYGWTLLLALPTAGLYVRLFIIQHDCGHGSFFASRHANDTVGRCLGLVTLFPYGYWKKTHAVHHGTSGNLDRREMGDIETLTVAEYRARSWLGRMSYRLYRSTPVLLGIGPVYQFVLKHRFPFDLPFTWKKEWASVLLNNLTLLLAFLGLGFAIGWGTVLMVHLPVVLIAGATGVWLFYVQHTFEEAYWTRKDDWSSQEAAMAGSSYYDLPRVMHWFTGNIGYHHIHHLSSRIPNYRLREAFESSALLQSAPRLTLWTSLKCARLKLWDEELQRMVGYPKRVRARA</sequence>
<dbReference type="Proteomes" id="UP000264492">
    <property type="component" value="Unassembled WGS sequence"/>
</dbReference>
<dbReference type="GO" id="GO:0016717">
    <property type="term" value="F:oxidoreductase activity, acting on paired donors, with oxidation of a pair of donors resulting in the reduction of molecular oxygen to two molecules of water"/>
    <property type="evidence" value="ECO:0007669"/>
    <property type="project" value="TreeGrafter"/>
</dbReference>
<feature type="transmembrane region" description="Helical" evidence="1">
    <location>
        <begin position="31"/>
        <end position="52"/>
    </location>
</feature>
<dbReference type="PANTHER" id="PTHR19353">
    <property type="entry name" value="FATTY ACID DESATURASE 2"/>
    <property type="match status" value="1"/>
</dbReference>
<gene>
    <name evidence="3" type="ORF">DX914_00805</name>
</gene>
<feature type="transmembrane region" description="Helical" evidence="1">
    <location>
        <begin position="192"/>
        <end position="210"/>
    </location>
</feature>
<keyword evidence="1" id="KW-0472">Membrane</keyword>
<evidence type="ECO:0000313" key="4">
    <source>
        <dbReference type="Proteomes" id="UP000264492"/>
    </source>
</evidence>
<dbReference type="GO" id="GO:0006629">
    <property type="term" value="P:lipid metabolic process"/>
    <property type="evidence" value="ECO:0007669"/>
    <property type="project" value="InterPro"/>
</dbReference>
<keyword evidence="1" id="KW-0812">Transmembrane</keyword>
<keyword evidence="4" id="KW-1185">Reference proteome</keyword>
<name>A0A371K1E0_9GAMM</name>
<dbReference type="AlphaFoldDB" id="A0A371K1E0"/>
<reference evidence="3 4" key="1">
    <citation type="submission" date="2018-08" db="EMBL/GenBank/DDBJ databases">
        <title>Lysobacter sp. zong2l5, whole genome shotgun sequence.</title>
        <authorList>
            <person name="Zhang X."/>
            <person name="Feng G."/>
            <person name="Zhu H."/>
        </authorList>
    </citation>
    <scope>NUCLEOTIDE SEQUENCE [LARGE SCALE GENOMIC DNA]</scope>
    <source>
        <strain evidence="4">zong2l5</strain>
    </source>
</reference>
<organism evidence="3 4">
    <name type="scientific">Lysobacter silvisoli</name>
    <dbReference type="NCBI Taxonomy" id="2293254"/>
    <lineage>
        <taxon>Bacteria</taxon>
        <taxon>Pseudomonadati</taxon>
        <taxon>Pseudomonadota</taxon>
        <taxon>Gammaproteobacteria</taxon>
        <taxon>Lysobacterales</taxon>
        <taxon>Lysobacteraceae</taxon>
        <taxon>Lysobacter</taxon>
    </lineage>
</organism>
<dbReference type="CDD" id="cd03507">
    <property type="entry name" value="Delta12-FADS-like"/>
    <property type="match status" value="1"/>
</dbReference>
<evidence type="ECO:0000313" key="3">
    <source>
        <dbReference type="EMBL" id="RDZ27749.1"/>
    </source>
</evidence>
<feature type="transmembrane region" description="Helical" evidence="1">
    <location>
        <begin position="217"/>
        <end position="235"/>
    </location>
</feature>